<name>A0A6L2PQI1_COPFO</name>
<comment type="similarity">
    <text evidence="3">Belongs to the glycosyltransferase 11 family.</text>
</comment>
<dbReference type="AlphaFoldDB" id="A0A6L2PQI1"/>
<evidence type="ECO:0000313" key="4">
    <source>
        <dbReference type="EMBL" id="GFG32818.1"/>
    </source>
</evidence>
<evidence type="ECO:0000256" key="1">
    <source>
        <dbReference type="ARBA" id="ARBA00022676"/>
    </source>
</evidence>
<dbReference type="InParanoid" id="A0A6L2PQI1"/>
<sequence>MWKKVDSFRSKKRSLCATLLALIIVFITSAKYRTEDFEEQQANIYMLSPYPQNYMLYYESALCSSPNIHIKPPRHSSIHCPQKPIVTVRQLGRLGNQMYEYISVWAIAKETGREPYVPSCLIQELEEIFQKLPVAPLSYLASCTVKKYPVLVMAEKVGHSNDSILLPDYAQLPKYIAHLVSEIRQTFRFREHLVDESQRLLHSASRGVKNITYVGVHVRRTDYKGHLKFLYNAAMVKPDFFLRQMNVLRNKYKPVMFVVLSDDPEWCERELGDDDVVVMRNNSPAQDLAIMAACNHSIIDYGTYGMWGAILAGGDTFVYNLTNSYDAAFEMASLLPNWHIVT</sequence>
<keyword evidence="1 3" id="KW-0328">Glycosyltransferase</keyword>
<evidence type="ECO:0000313" key="5">
    <source>
        <dbReference type="Proteomes" id="UP000502823"/>
    </source>
</evidence>
<accession>A0A6L2PQI1</accession>
<dbReference type="OrthoDB" id="3226at2759"/>
<dbReference type="PANTHER" id="PTHR11927:SF9">
    <property type="entry name" value="L-FUCOSYLTRANSFERASE"/>
    <property type="match status" value="1"/>
</dbReference>
<dbReference type="Proteomes" id="UP000502823">
    <property type="component" value="Unassembled WGS sequence"/>
</dbReference>
<keyword evidence="3" id="KW-0812">Transmembrane</keyword>
<gene>
    <name evidence="4" type="ORF">Cfor_07350</name>
</gene>
<evidence type="ECO:0000256" key="3">
    <source>
        <dbReference type="RuleBase" id="RU363129"/>
    </source>
</evidence>
<comment type="pathway">
    <text evidence="3">Protein modification; protein glycosylation.</text>
</comment>
<dbReference type="GO" id="GO:0032580">
    <property type="term" value="C:Golgi cisterna membrane"/>
    <property type="evidence" value="ECO:0007669"/>
    <property type="project" value="UniProtKB-SubCell"/>
</dbReference>
<dbReference type="GO" id="GO:0008107">
    <property type="term" value="F:galactoside 2-alpha-L-fucosyltransferase activity"/>
    <property type="evidence" value="ECO:0007669"/>
    <property type="project" value="InterPro"/>
</dbReference>
<reference evidence="5" key="1">
    <citation type="submission" date="2020-01" db="EMBL/GenBank/DDBJ databases">
        <title>Draft genome sequence of the Termite Coptotermes fromosanus.</title>
        <authorList>
            <person name="Itakura S."/>
            <person name="Yosikawa Y."/>
            <person name="Umezawa K."/>
        </authorList>
    </citation>
    <scope>NUCLEOTIDE SEQUENCE [LARGE SCALE GENOMIC DNA]</scope>
</reference>
<evidence type="ECO:0000256" key="2">
    <source>
        <dbReference type="ARBA" id="ARBA00022679"/>
    </source>
</evidence>
<proteinExistence type="inferred from homology"/>
<keyword evidence="2 3" id="KW-0808">Transferase</keyword>
<keyword evidence="3" id="KW-0325">Glycoprotein</keyword>
<keyword evidence="5" id="KW-1185">Reference proteome</keyword>
<comment type="caution">
    <text evidence="4">The sequence shown here is derived from an EMBL/GenBank/DDBJ whole genome shotgun (WGS) entry which is preliminary data.</text>
</comment>
<keyword evidence="3" id="KW-0333">Golgi apparatus</keyword>
<dbReference type="EC" id="2.4.1.-" evidence="3"/>
<dbReference type="Pfam" id="PF01531">
    <property type="entry name" value="Glyco_transf_11"/>
    <property type="match status" value="1"/>
</dbReference>
<organism evidence="4 5">
    <name type="scientific">Coptotermes formosanus</name>
    <name type="common">Formosan subterranean termite</name>
    <dbReference type="NCBI Taxonomy" id="36987"/>
    <lineage>
        <taxon>Eukaryota</taxon>
        <taxon>Metazoa</taxon>
        <taxon>Ecdysozoa</taxon>
        <taxon>Arthropoda</taxon>
        <taxon>Hexapoda</taxon>
        <taxon>Insecta</taxon>
        <taxon>Pterygota</taxon>
        <taxon>Neoptera</taxon>
        <taxon>Polyneoptera</taxon>
        <taxon>Dictyoptera</taxon>
        <taxon>Blattodea</taxon>
        <taxon>Blattoidea</taxon>
        <taxon>Termitoidae</taxon>
        <taxon>Rhinotermitidae</taxon>
        <taxon>Coptotermes</taxon>
    </lineage>
</organism>
<dbReference type="PANTHER" id="PTHR11927">
    <property type="entry name" value="GALACTOSIDE 2-L-FUCOSYLTRANSFERASE"/>
    <property type="match status" value="1"/>
</dbReference>
<dbReference type="CDD" id="cd11301">
    <property type="entry name" value="Fut1_Fut2_like"/>
    <property type="match status" value="1"/>
</dbReference>
<dbReference type="InterPro" id="IPR002516">
    <property type="entry name" value="Glyco_trans_11"/>
</dbReference>
<dbReference type="EMBL" id="BLKM01008216">
    <property type="protein sequence ID" value="GFG32818.1"/>
    <property type="molecule type" value="Genomic_DNA"/>
</dbReference>
<dbReference type="UniPathway" id="UPA00378"/>
<protein>
    <recommendedName>
        <fullName evidence="3">L-Fucosyltransferase</fullName>
        <ecNumber evidence="3">2.4.1.-</ecNumber>
    </recommendedName>
</protein>
<dbReference type="GO" id="GO:0005975">
    <property type="term" value="P:carbohydrate metabolic process"/>
    <property type="evidence" value="ECO:0007669"/>
    <property type="project" value="InterPro"/>
</dbReference>
<comment type="subcellular location">
    <subcellularLocation>
        <location evidence="3">Golgi apparatus</location>
        <location evidence="3">Golgi stack membrane</location>
        <topology evidence="3">Single-pass type II membrane protein</topology>
    </subcellularLocation>
</comment>
<keyword evidence="3" id="KW-0735">Signal-anchor</keyword>